<dbReference type="Pfam" id="PF00082">
    <property type="entry name" value="Peptidase_S8"/>
    <property type="match status" value="1"/>
</dbReference>
<dbReference type="InterPro" id="IPR034193">
    <property type="entry name" value="PCSK9_ProteinaseK-like"/>
</dbReference>
<dbReference type="PROSITE" id="PS00138">
    <property type="entry name" value="SUBTILASE_SER"/>
    <property type="match status" value="1"/>
</dbReference>
<dbReference type="PANTHER" id="PTHR43806">
    <property type="entry name" value="PEPTIDASE S8"/>
    <property type="match status" value="1"/>
</dbReference>
<evidence type="ECO:0000256" key="1">
    <source>
        <dbReference type="ARBA" id="ARBA00011073"/>
    </source>
</evidence>
<reference evidence="7 8" key="1">
    <citation type="journal article" date="2010" name="Science">
        <title>Genomic analysis of organismal complexity in the multicellular green alga Volvox carteri.</title>
        <authorList>
            <person name="Prochnik S.E."/>
            <person name="Umen J."/>
            <person name="Nedelcu A.M."/>
            <person name="Hallmann A."/>
            <person name="Miller S.M."/>
            <person name="Nishii I."/>
            <person name="Ferris P."/>
            <person name="Kuo A."/>
            <person name="Mitros T."/>
            <person name="Fritz-Laylin L.K."/>
            <person name="Hellsten U."/>
            <person name="Chapman J."/>
            <person name="Simakov O."/>
            <person name="Rensing S.A."/>
            <person name="Terry A."/>
            <person name="Pangilinan J."/>
            <person name="Kapitonov V."/>
            <person name="Jurka J."/>
            <person name="Salamov A."/>
            <person name="Shapiro H."/>
            <person name="Schmutz J."/>
            <person name="Grimwood J."/>
            <person name="Lindquist E."/>
            <person name="Lucas S."/>
            <person name="Grigoriev I.V."/>
            <person name="Schmitt R."/>
            <person name="Kirk D."/>
            <person name="Rokhsar D.S."/>
        </authorList>
    </citation>
    <scope>NUCLEOTIDE SEQUENCE [LARGE SCALE GENOMIC DNA]</scope>
    <source>
        <strain evidence="8">f. Nagariensis / Eve</strain>
    </source>
</reference>
<name>D8TLW4_VOLCA</name>
<evidence type="ECO:0000256" key="5">
    <source>
        <dbReference type="PROSITE-ProRule" id="PRU01240"/>
    </source>
</evidence>
<dbReference type="Gene3D" id="3.40.50.200">
    <property type="entry name" value="Peptidase S8/S53 domain"/>
    <property type="match status" value="1"/>
</dbReference>
<feature type="active site" description="Charge relay system" evidence="5">
    <location>
        <position position="217"/>
    </location>
</feature>
<dbReference type="InParanoid" id="D8TLW4"/>
<dbReference type="InterPro" id="IPR050131">
    <property type="entry name" value="Peptidase_S8_subtilisin-like"/>
</dbReference>
<dbReference type="GO" id="GO:0008240">
    <property type="term" value="F:tripeptidyl-peptidase activity"/>
    <property type="evidence" value="ECO:0007669"/>
    <property type="project" value="TreeGrafter"/>
</dbReference>
<evidence type="ECO:0000313" key="8">
    <source>
        <dbReference type="Proteomes" id="UP000001058"/>
    </source>
</evidence>
<accession>D8TLW4</accession>
<dbReference type="InterPro" id="IPR023828">
    <property type="entry name" value="Peptidase_S8_Ser-AS"/>
</dbReference>
<dbReference type="SUPFAM" id="SSF52743">
    <property type="entry name" value="Subtilisin-like"/>
    <property type="match status" value="1"/>
</dbReference>
<feature type="non-terminal residue" evidence="7">
    <location>
        <position position="231"/>
    </location>
</feature>
<dbReference type="PANTHER" id="PTHR43806:SF14">
    <property type="entry name" value="TRIPEPTIDYL-PEPTIDASE 2"/>
    <property type="match status" value="1"/>
</dbReference>
<evidence type="ECO:0000256" key="2">
    <source>
        <dbReference type="ARBA" id="ARBA00022670"/>
    </source>
</evidence>
<dbReference type="GO" id="GO:0006508">
    <property type="term" value="P:proteolysis"/>
    <property type="evidence" value="ECO:0007669"/>
    <property type="project" value="UniProtKB-KW"/>
</dbReference>
<dbReference type="CDD" id="cd04077">
    <property type="entry name" value="Peptidases_S8_PCSK9_ProteinaseK_like"/>
    <property type="match status" value="1"/>
</dbReference>
<dbReference type="EMBL" id="GL378327">
    <property type="protein sequence ID" value="EFJ51534.1"/>
    <property type="molecule type" value="Genomic_DNA"/>
</dbReference>
<feature type="active site" description="Charge relay system" evidence="5">
    <location>
        <position position="32"/>
    </location>
</feature>
<keyword evidence="2 5" id="KW-0645">Protease</keyword>
<dbReference type="InterPro" id="IPR036852">
    <property type="entry name" value="Peptidase_S8/S53_dom_sf"/>
</dbReference>
<dbReference type="KEGG" id="vcn:VOLCADRAFT_31946"/>
<dbReference type="PROSITE" id="PS51892">
    <property type="entry name" value="SUBTILASE"/>
    <property type="match status" value="1"/>
</dbReference>
<dbReference type="OrthoDB" id="206201at2759"/>
<feature type="active site" description="Charge relay system" evidence="5">
    <location>
        <position position="57"/>
    </location>
</feature>
<feature type="domain" description="Peptidase S8/S53" evidence="6">
    <location>
        <begin position="36"/>
        <end position="230"/>
    </location>
</feature>
<gene>
    <name evidence="7" type="ORF">VOLCADRAFT_31946</name>
</gene>
<proteinExistence type="inferred from homology"/>
<comment type="similarity">
    <text evidence="1 5">Belongs to the peptidase S8 family.</text>
</comment>
<dbReference type="PROSITE" id="PS00137">
    <property type="entry name" value="SUBTILASE_HIS"/>
    <property type="match status" value="1"/>
</dbReference>
<keyword evidence="4 5" id="KW-0720">Serine protease</keyword>
<protein>
    <recommendedName>
        <fullName evidence="6">Peptidase S8/S53 domain-containing protein</fullName>
    </recommendedName>
</protein>
<evidence type="ECO:0000313" key="7">
    <source>
        <dbReference type="EMBL" id="EFJ51534.1"/>
    </source>
</evidence>
<organism evidence="8">
    <name type="scientific">Volvox carteri f. nagariensis</name>
    <dbReference type="NCBI Taxonomy" id="3068"/>
    <lineage>
        <taxon>Eukaryota</taxon>
        <taxon>Viridiplantae</taxon>
        <taxon>Chlorophyta</taxon>
        <taxon>core chlorophytes</taxon>
        <taxon>Chlorophyceae</taxon>
        <taxon>CS clade</taxon>
        <taxon>Chlamydomonadales</taxon>
        <taxon>Volvocaceae</taxon>
        <taxon>Volvox</taxon>
    </lineage>
</organism>
<dbReference type="PRINTS" id="PR00723">
    <property type="entry name" value="SUBTILISIN"/>
</dbReference>
<sequence>WNLDRIDQRRLPLDGVYRFGSAGQGVTIYSVDSGIYVDHNEYDFVDGDDMAADCDGHGTHVASTAVGRSVGVARGSRLVSVRVLDCNGSGTIADTVAGLDWVARNAKLPAIVMMSLGVPAGSWSEVLSEGVRSLVRKHGIVVVVASGNSAMDSCRVVPANVPENKFGPGPREGQESMYQWANTGACVDLFAPGVEIFGAYRCSAITPTSYTWASGTSMAAPLVAGVAALYL</sequence>
<dbReference type="GO" id="GO:0005829">
    <property type="term" value="C:cytosol"/>
    <property type="evidence" value="ECO:0007669"/>
    <property type="project" value="TreeGrafter"/>
</dbReference>
<dbReference type="Proteomes" id="UP000001058">
    <property type="component" value="Unassembled WGS sequence"/>
</dbReference>
<dbReference type="InterPro" id="IPR015500">
    <property type="entry name" value="Peptidase_S8_subtilisin-rel"/>
</dbReference>
<dbReference type="RefSeq" id="XP_002947486.1">
    <property type="nucleotide sequence ID" value="XM_002947440.1"/>
</dbReference>
<dbReference type="InterPro" id="IPR022398">
    <property type="entry name" value="Peptidase_S8_His-AS"/>
</dbReference>
<dbReference type="GO" id="GO:0004252">
    <property type="term" value="F:serine-type endopeptidase activity"/>
    <property type="evidence" value="ECO:0007669"/>
    <property type="project" value="UniProtKB-UniRule"/>
</dbReference>
<keyword evidence="8" id="KW-1185">Reference proteome</keyword>
<keyword evidence="3 5" id="KW-0378">Hydrolase</keyword>
<evidence type="ECO:0000256" key="4">
    <source>
        <dbReference type="ARBA" id="ARBA00022825"/>
    </source>
</evidence>
<dbReference type="GeneID" id="9620318"/>
<dbReference type="AlphaFoldDB" id="D8TLW4"/>
<evidence type="ECO:0000256" key="3">
    <source>
        <dbReference type="ARBA" id="ARBA00022801"/>
    </source>
</evidence>
<dbReference type="eggNOG" id="KOG1153">
    <property type="taxonomic scope" value="Eukaryota"/>
</dbReference>
<evidence type="ECO:0000259" key="6">
    <source>
        <dbReference type="Pfam" id="PF00082"/>
    </source>
</evidence>
<feature type="non-terminal residue" evidence="7">
    <location>
        <position position="1"/>
    </location>
</feature>
<dbReference type="InterPro" id="IPR000209">
    <property type="entry name" value="Peptidase_S8/S53_dom"/>
</dbReference>